<dbReference type="Proteomes" id="UP000317316">
    <property type="component" value="Unassembled WGS sequence"/>
</dbReference>
<name>A0A544T325_9BACI</name>
<organism evidence="2 3">
    <name type="scientific">Psychrobacillus lasiicapitis</name>
    <dbReference type="NCBI Taxonomy" id="1636719"/>
    <lineage>
        <taxon>Bacteria</taxon>
        <taxon>Bacillati</taxon>
        <taxon>Bacillota</taxon>
        <taxon>Bacilli</taxon>
        <taxon>Bacillales</taxon>
        <taxon>Bacillaceae</taxon>
        <taxon>Psychrobacillus</taxon>
    </lineage>
</organism>
<evidence type="ECO:0000256" key="1">
    <source>
        <dbReference type="SAM" id="Coils"/>
    </source>
</evidence>
<evidence type="ECO:0000313" key="3">
    <source>
        <dbReference type="Proteomes" id="UP000317316"/>
    </source>
</evidence>
<dbReference type="RefSeq" id="WP_142539641.1">
    <property type="nucleotide sequence ID" value="NZ_BMIE01000001.1"/>
</dbReference>
<comment type="caution">
    <text evidence="2">The sequence shown here is derived from an EMBL/GenBank/DDBJ whole genome shotgun (WGS) entry which is preliminary data.</text>
</comment>
<dbReference type="OrthoDB" id="2989790at2"/>
<keyword evidence="3" id="KW-1185">Reference proteome</keyword>
<sequence length="146" mass="17439">MHIEETILTKRSLSGYSSRSIVKHIQSLQEKYRKEIGELKEKLLVEKEMNQKLKVEIELNQSIPSKNKIEEQIKLMLEDVFQQHMVHTRAILDYQTELKEQQLNYLQELESKKQQKILAKERLQEALHYFKILPGVQIELKKVKIE</sequence>
<accession>A0A544T325</accession>
<proteinExistence type="predicted"/>
<gene>
    <name evidence="2" type="ORF">FG382_14695</name>
</gene>
<dbReference type="AlphaFoldDB" id="A0A544T325"/>
<feature type="coiled-coil region" evidence="1">
    <location>
        <begin position="22"/>
        <end position="56"/>
    </location>
</feature>
<protein>
    <submittedName>
        <fullName evidence="2">Uncharacterized protein</fullName>
    </submittedName>
</protein>
<dbReference type="EMBL" id="VDGH01000008">
    <property type="protein sequence ID" value="TQR11857.1"/>
    <property type="molecule type" value="Genomic_DNA"/>
</dbReference>
<reference evidence="2 3" key="1">
    <citation type="submission" date="2019-05" db="EMBL/GenBank/DDBJ databases">
        <title>Psychrobacillus vulpis sp. nov., a new species isolated from feces of a red fox that inhabits in The Tablas de Daimiel Natural Park, Albacete, Spain.</title>
        <authorList>
            <person name="Rodriguez M."/>
            <person name="Reina J.C."/>
            <person name="Bejar V."/>
            <person name="Llamas I."/>
        </authorList>
    </citation>
    <scope>NUCLEOTIDE SEQUENCE [LARGE SCALE GENOMIC DNA]</scope>
    <source>
        <strain evidence="2 3">NEAU-3TGS17</strain>
    </source>
</reference>
<keyword evidence="1" id="KW-0175">Coiled coil</keyword>
<evidence type="ECO:0000313" key="2">
    <source>
        <dbReference type="EMBL" id="TQR11857.1"/>
    </source>
</evidence>